<gene>
    <name evidence="2" type="ORF">A4G23_00821</name>
</gene>
<keyword evidence="1" id="KW-1133">Transmembrane helix</keyword>
<dbReference type="STRING" id="285473.A4G23_00821"/>
<feature type="transmembrane region" description="Helical" evidence="1">
    <location>
        <begin position="101"/>
        <end position="119"/>
    </location>
</feature>
<reference evidence="2 3" key="1">
    <citation type="submission" date="2016-09" db="EMBL/GenBank/DDBJ databases">
        <title>Streptomyces rubrolavendulae MJM4426 Genome sequencing and assembly.</title>
        <authorList>
            <person name="Kim J.-G."/>
        </authorList>
    </citation>
    <scope>NUCLEOTIDE SEQUENCE [LARGE SCALE GENOMIC DNA]</scope>
    <source>
        <strain evidence="2 3">MJM4426</strain>
    </source>
</reference>
<dbReference type="InterPro" id="IPR046289">
    <property type="entry name" value="DUF6326"/>
</dbReference>
<keyword evidence="3" id="KW-1185">Reference proteome</keyword>
<accession>A0A1D8FXU0</accession>
<evidence type="ECO:0000313" key="2">
    <source>
        <dbReference type="EMBL" id="AOT58018.1"/>
    </source>
</evidence>
<dbReference type="RefSeq" id="WP_069979524.1">
    <property type="nucleotide sequence ID" value="NZ_CP017316.1"/>
</dbReference>
<sequence length="174" mass="19365">MRAPQSHTAPEDPPSQSTLEDLRMPVRAKLAAAWTGFMFLYLYVDYLALYKPGFVDDIRAGIVHEFDAGPTFVAVALTLMAIPILMILLSATLPARVNRGINLVVATLYIPVSMFNAVGESWTYFYFYGLSIGLEVLFLAFILRSAWTWPRRIAPPATLAAGLDSEPLRRPQQT</sequence>
<evidence type="ECO:0000256" key="1">
    <source>
        <dbReference type="SAM" id="Phobius"/>
    </source>
</evidence>
<keyword evidence="1" id="KW-0472">Membrane</keyword>
<keyword evidence="1" id="KW-0812">Transmembrane</keyword>
<dbReference type="AlphaFoldDB" id="A0A1D8FXU0"/>
<dbReference type="KEGG" id="srn:A4G23_00821"/>
<dbReference type="OrthoDB" id="1551186at2"/>
<protein>
    <submittedName>
        <fullName evidence="2">Uncharacterized protein</fullName>
    </submittedName>
</protein>
<evidence type="ECO:0000313" key="3">
    <source>
        <dbReference type="Proteomes" id="UP000095349"/>
    </source>
</evidence>
<feature type="transmembrane region" description="Helical" evidence="1">
    <location>
        <begin position="125"/>
        <end position="143"/>
    </location>
</feature>
<name>A0A1D8FXU0_9ACTN</name>
<dbReference type="PATRIC" id="fig|285473.5.peg.863"/>
<dbReference type="Proteomes" id="UP000095349">
    <property type="component" value="Chromosome"/>
</dbReference>
<proteinExistence type="predicted"/>
<dbReference type="GeneID" id="33067931"/>
<feature type="transmembrane region" description="Helical" evidence="1">
    <location>
        <begin position="30"/>
        <end position="49"/>
    </location>
</feature>
<dbReference type="Pfam" id="PF19851">
    <property type="entry name" value="DUF6326"/>
    <property type="match status" value="1"/>
</dbReference>
<feature type="transmembrane region" description="Helical" evidence="1">
    <location>
        <begin position="69"/>
        <end position="89"/>
    </location>
</feature>
<organism evidence="2 3">
    <name type="scientific">Streptomyces rubrolavendulae</name>
    <dbReference type="NCBI Taxonomy" id="285473"/>
    <lineage>
        <taxon>Bacteria</taxon>
        <taxon>Bacillati</taxon>
        <taxon>Actinomycetota</taxon>
        <taxon>Actinomycetes</taxon>
        <taxon>Kitasatosporales</taxon>
        <taxon>Streptomycetaceae</taxon>
        <taxon>Streptomyces</taxon>
    </lineage>
</organism>
<dbReference type="EMBL" id="CP017316">
    <property type="protein sequence ID" value="AOT58018.1"/>
    <property type="molecule type" value="Genomic_DNA"/>
</dbReference>